<proteinExistence type="predicted"/>
<accession>A0ABV6FH90</accession>
<organism evidence="1 2">
    <name type="scientific">Massilia consociata</name>
    <dbReference type="NCBI Taxonomy" id="760117"/>
    <lineage>
        <taxon>Bacteria</taxon>
        <taxon>Pseudomonadati</taxon>
        <taxon>Pseudomonadota</taxon>
        <taxon>Betaproteobacteria</taxon>
        <taxon>Burkholderiales</taxon>
        <taxon>Oxalobacteraceae</taxon>
        <taxon>Telluria group</taxon>
        <taxon>Massilia</taxon>
    </lineage>
</organism>
<dbReference type="InterPro" id="IPR052931">
    <property type="entry name" value="Prophage_regulatory_activator"/>
</dbReference>
<protein>
    <submittedName>
        <fullName evidence="1">Helix-turn-helix transcriptional regulator</fullName>
    </submittedName>
</protein>
<dbReference type="PANTHER" id="PTHR36154">
    <property type="entry name" value="DNA-BINDING TRANSCRIPTIONAL ACTIVATOR ALPA"/>
    <property type="match status" value="1"/>
</dbReference>
<evidence type="ECO:0000313" key="1">
    <source>
        <dbReference type="EMBL" id="MFC0252692.1"/>
    </source>
</evidence>
<sequence length="71" mass="7712">MQQQHLPALTILRLKQVGIETGLSRSSIYRGIQAGTFPNSIPLGPRAVGWRRGDIDAWLANPAGYRAQAAV</sequence>
<reference evidence="1 2" key="1">
    <citation type="submission" date="2024-09" db="EMBL/GenBank/DDBJ databases">
        <authorList>
            <person name="Sun Q."/>
            <person name="Mori K."/>
        </authorList>
    </citation>
    <scope>NUCLEOTIDE SEQUENCE [LARGE SCALE GENOMIC DNA]</scope>
    <source>
        <strain evidence="1 2">CCM 7792</strain>
    </source>
</reference>
<dbReference type="Gene3D" id="1.10.238.160">
    <property type="match status" value="1"/>
</dbReference>
<evidence type="ECO:0000313" key="2">
    <source>
        <dbReference type="Proteomes" id="UP001589773"/>
    </source>
</evidence>
<name>A0ABV6FH90_9BURK</name>
<keyword evidence="2" id="KW-1185">Reference proteome</keyword>
<comment type="caution">
    <text evidence="1">The sequence shown here is derived from an EMBL/GenBank/DDBJ whole genome shotgun (WGS) entry which is preliminary data.</text>
</comment>
<gene>
    <name evidence="1" type="ORF">ACFFJK_12400</name>
</gene>
<dbReference type="InterPro" id="IPR010260">
    <property type="entry name" value="AlpA"/>
</dbReference>
<dbReference type="Proteomes" id="UP001589773">
    <property type="component" value="Unassembled WGS sequence"/>
</dbReference>
<dbReference type="Pfam" id="PF05930">
    <property type="entry name" value="Phage_AlpA"/>
    <property type="match status" value="1"/>
</dbReference>
<dbReference type="PANTHER" id="PTHR36154:SF1">
    <property type="entry name" value="DNA-BINDING TRANSCRIPTIONAL ACTIVATOR ALPA"/>
    <property type="match status" value="1"/>
</dbReference>
<dbReference type="EMBL" id="JBHLWP010000011">
    <property type="protein sequence ID" value="MFC0252692.1"/>
    <property type="molecule type" value="Genomic_DNA"/>
</dbReference>